<dbReference type="Proteomes" id="UP000813461">
    <property type="component" value="Unassembled WGS sequence"/>
</dbReference>
<evidence type="ECO:0000313" key="4">
    <source>
        <dbReference type="Proteomes" id="UP000813461"/>
    </source>
</evidence>
<feature type="coiled-coil region" evidence="1">
    <location>
        <begin position="161"/>
        <end position="210"/>
    </location>
</feature>
<feature type="region of interest" description="Disordered" evidence="2">
    <location>
        <begin position="828"/>
        <end position="883"/>
    </location>
</feature>
<evidence type="ECO:0000256" key="2">
    <source>
        <dbReference type="SAM" id="MobiDB-lite"/>
    </source>
</evidence>
<protein>
    <submittedName>
        <fullName evidence="3">Uncharacterized protein</fullName>
    </submittedName>
</protein>
<keyword evidence="1" id="KW-0175">Coiled coil</keyword>
<feature type="compositionally biased region" description="Acidic residues" evidence="2">
    <location>
        <begin position="442"/>
        <end position="459"/>
    </location>
</feature>
<sequence>MAPICRARLLSDLSGQTACGKEATSAGGRLCAFHSRQCQALYRGYKKRNAELDTQKPPAYLTSKKVSIAVLDFNDIEEEAALRQVHDYIFRRYNLLDRVIRARKLHHSHFYAIDNDYGHEKYLDRLQNERYVMVKGLEKLGKRAAALMHQQKQWYDWVKKAQEEEEKHGETESKKVKLESLLFRRHQKEIARHQREAKSKEDQKREEEFLNQVYTQRLCEMSEEEQDEWDPIQDVYGFEKDNYIDLIKFFLMLEEREQSGDDETVPELAEADGAAASTSVGKVLSKSAKKRARKANAEVKKLDDPFLQTAEGRGPNVIEMETKQQMRDRLRKPIKFERPMGWYFQGNGPAGSNATTAVLPDDEIEQLLDEVAEIKNFLFCRLLLSQATLLPIALETDSINDFLNHSEVTREHLRDLCLKLERPGLQDVRDACADFIRERDGADEEDAKAASDDEDDDEGQIPRKHRLVPRHRDELPEKYQTKREKAAKKAKKKDPELFDSEDGVLDFGKVTDESNYSRKRMRIKVCGRYMYNYPSEKALNRGGWFHFSIIAKDSDLFDAVELARNWNEFFELNILCLYHYFPAPKWTRFVGDLPRQQLLQLGFIPYFNGDKADKVTHYFQTGSRGMARRSHEVMEMRNFICGHIKRDDPVSRRFIQYLSNETWEIRALDRTRKWRFGFDEYYDVYVWDATPGRSYFILQRKLEEILTRALRVHDVKDMFSATRHILQTITRDPETERVRSIKPGEEVTNMWDSLDKTAKAFSWSPGDGSELDEGFDPSYAYTEADELEDALLFPLEASGEMADNLFRNDRSAMEIFEKESIDVRKFAADLDTDDEPTDSEAEFDDDSDLDEEYDSEDLDGLEDDDEDPDWESEEDSSDEFGDGEFITAEEQDAIDKSVTILSNRMKRARGFEPDYFLPIIRDPSSARDVPDLVKNNPTNLMHALRNALRCLQEYDDSDMGMERDFIRHVDRQKSKVFKNSWHQADQEPGAMGRYAEMMFMISSMDAFLMGNGLNAGPFELCKFMQMASHFREERRVVDDAFKAYAAIALFFESKAFLDHGIGKLFTDSQLLDQEERAKHVPDRRTHLSNKTMPDEFWKDWDKLLKDNDRSSGDPVEDIYPLELRKAIRPIVIRMFRAGVICSSYGGVASGIVTAKAEPNRPMDLYIDYRVGIPAAHITSHLKDPTPLDRDFIIKKCKSFLEYNTSAKFAVMRIWSAPHFYPLMLGMEKRPMCAFLDDRGRCWEFKFIPKDMPYSEWSVHQQLSLRLEPYKKIFGQQVIVAKDLVLVMGRDEKNLRQLAEGVTWAVQTKPWRLEIDFWRSFVNVDVKFLEELDRRWLD</sequence>
<feature type="compositionally biased region" description="Acidic residues" evidence="2">
    <location>
        <begin position="830"/>
        <end position="883"/>
    </location>
</feature>
<dbReference type="EMBL" id="JAGMVJ010000034">
    <property type="protein sequence ID" value="KAH7067817.1"/>
    <property type="molecule type" value="Genomic_DNA"/>
</dbReference>
<keyword evidence="4" id="KW-1185">Reference proteome</keyword>
<gene>
    <name evidence="3" type="ORF">FB567DRAFT_256347</name>
</gene>
<feature type="compositionally biased region" description="Basic and acidic residues" evidence="2">
    <location>
        <begin position="470"/>
        <end position="484"/>
    </location>
</feature>
<organism evidence="3 4">
    <name type="scientific">Paraphoma chrysanthemicola</name>
    <dbReference type="NCBI Taxonomy" id="798071"/>
    <lineage>
        <taxon>Eukaryota</taxon>
        <taxon>Fungi</taxon>
        <taxon>Dikarya</taxon>
        <taxon>Ascomycota</taxon>
        <taxon>Pezizomycotina</taxon>
        <taxon>Dothideomycetes</taxon>
        <taxon>Pleosporomycetidae</taxon>
        <taxon>Pleosporales</taxon>
        <taxon>Pleosporineae</taxon>
        <taxon>Phaeosphaeriaceae</taxon>
        <taxon>Paraphoma</taxon>
    </lineage>
</organism>
<dbReference type="OrthoDB" id="5326588at2759"/>
<feature type="region of interest" description="Disordered" evidence="2">
    <location>
        <begin position="442"/>
        <end position="495"/>
    </location>
</feature>
<proteinExistence type="predicted"/>
<evidence type="ECO:0000313" key="3">
    <source>
        <dbReference type="EMBL" id="KAH7067817.1"/>
    </source>
</evidence>
<name>A0A8K0QSH7_9PLEO</name>
<evidence type="ECO:0000256" key="1">
    <source>
        <dbReference type="SAM" id="Coils"/>
    </source>
</evidence>
<accession>A0A8K0QSH7</accession>
<comment type="caution">
    <text evidence="3">The sequence shown here is derived from an EMBL/GenBank/DDBJ whole genome shotgun (WGS) entry which is preliminary data.</text>
</comment>
<reference evidence="3" key="1">
    <citation type="journal article" date="2021" name="Nat. Commun.">
        <title>Genetic determinants of endophytism in the Arabidopsis root mycobiome.</title>
        <authorList>
            <person name="Mesny F."/>
            <person name="Miyauchi S."/>
            <person name="Thiergart T."/>
            <person name="Pickel B."/>
            <person name="Atanasova L."/>
            <person name="Karlsson M."/>
            <person name="Huettel B."/>
            <person name="Barry K.W."/>
            <person name="Haridas S."/>
            <person name="Chen C."/>
            <person name="Bauer D."/>
            <person name="Andreopoulos W."/>
            <person name="Pangilinan J."/>
            <person name="LaButti K."/>
            <person name="Riley R."/>
            <person name="Lipzen A."/>
            <person name="Clum A."/>
            <person name="Drula E."/>
            <person name="Henrissat B."/>
            <person name="Kohler A."/>
            <person name="Grigoriev I.V."/>
            <person name="Martin F.M."/>
            <person name="Hacquard S."/>
        </authorList>
    </citation>
    <scope>NUCLEOTIDE SEQUENCE</scope>
    <source>
        <strain evidence="3">MPI-SDFR-AT-0120</strain>
    </source>
</reference>